<dbReference type="CDD" id="cd08927">
    <property type="entry name" value="Hb-alpha-like"/>
    <property type="match status" value="1"/>
</dbReference>
<dbReference type="GO" id="GO:0005833">
    <property type="term" value="C:hemoglobin complex"/>
    <property type="evidence" value="ECO:0007669"/>
    <property type="project" value="InterPro"/>
</dbReference>
<protein>
    <submittedName>
        <fullName evidence="9">Hemoglobin, alpha embryonic 5</fullName>
    </submittedName>
</protein>
<name>A0A8C6S4B4_9GOBI</name>
<dbReference type="PANTHER" id="PTHR11442">
    <property type="entry name" value="HEMOGLOBIN FAMILY MEMBER"/>
    <property type="match status" value="1"/>
</dbReference>
<dbReference type="InterPro" id="IPR002339">
    <property type="entry name" value="Hemoglobin_pi"/>
</dbReference>
<dbReference type="PROSITE" id="PS01033">
    <property type="entry name" value="GLOBIN"/>
    <property type="match status" value="1"/>
</dbReference>
<evidence type="ECO:0000313" key="10">
    <source>
        <dbReference type="Proteomes" id="UP000694523"/>
    </source>
</evidence>
<evidence type="ECO:0000256" key="1">
    <source>
        <dbReference type="ARBA" id="ARBA00008705"/>
    </source>
</evidence>
<comment type="similarity">
    <text evidence="1 7">Belongs to the globin family.</text>
</comment>
<evidence type="ECO:0000313" key="9">
    <source>
        <dbReference type="Ensembl" id="ENSNMLP00000001403.1"/>
    </source>
</evidence>
<evidence type="ECO:0000256" key="2">
    <source>
        <dbReference type="ARBA" id="ARBA00022448"/>
    </source>
</evidence>
<evidence type="ECO:0000256" key="5">
    <source>
        <dbReference type="ARBA" id="ARBA00022723"/>
    </source>
</evidence>
<dbReference type="PRINTS" id="PR00815">
    <property type="entry name" value="PIHAEM"/>
</dbReference>
<dbReference type="GO" id="GO:0042744">
    <property type="term" value="P:hydrogen peroxide catabolic process"/>
    <property type="evidence" value="ECO:0007669"/>
    <property type="project" value="TreeGrafter"/>
</dbReference>
<dbReference type="InterPro" id="IPR009050">
    <property type="entry name" value="Globin-like_sf"/>
</dbReference>
<reference evidence="9" key="2">
    <citation type="submission" date="2025-09" db="UniProtKB">
        <authorList>
            <consortium name="Ensembl"/>
        </authorList>
    </citation>
    <scope>IDENTIFICATION</scope>
</reference>
<evidence type="ECO:0000256" key="7">
    <source>
        <dbReference type="RuleBase" id="RU000356"/>
    </source>
</evidence>
<keyword evidence="10" id="KW-1185">Reference proteome</keyword>
<dbReference type="GO" id="GO:0005506">
    <property type="term" value="F:iron ion binding"/>
    <property type="evidence" value="ECO:0007669"/>
    <property type="project" value="InterPro"/>
</dbReference>
<dbReference type="GO" id="GO:0004601">
    <property type="term" value="F:peroxidase activity"/>
    <property type="evidence" value="ECO:0007669"/>
    <property type="project" value="TreeGrafter"/>
</dbReference>
<dbReference type="FunFam" id="1.10.490.10:FF:000002">
    <property type="entry name" value="Hemoglobin subunit alpha"/>
    <property type="match status" value="1"/>
</dbReference>
<dbReference type="GO" id="GO:0043177">
    <property type="term" value="F:organic acid binding"/>
    <property type="evidence" value="ECO:0007669"/>
    <property type="project" value="TreeGrafter"/>
</dbReference>
<proteinExistence type="inferred from homology"/>
<dbReference type="GO" id="GO:0072562">
    <property type="term" value="C:blood microparticle"/>
    <property type="evidence" value="ECO:0007669"/>
    <property type="project" value="TreeGrafter"/>
</dbReference>
<evidence type="ECO:0000259" key="8">
    <source>
        <dbReference type="PROSITE" id="PS01033"/>
    </source>
</evidence>
<dbReference type="Ensembl" id="ENSNMLT00000001616.1">
    <property type="protein sequence ID" value="ENSNMLP00000001403.1"/>
    <property type="gene ID" value="ENSNMLG00000001070.1"/>
</dbReference>
<evidence type="ECO:0000256" key="4">
    <source>
        <dbReference type="ARBA" id="ARBA00022621"/>
    </source>
</evidence>
<keyword evidence="5" id="KW-0479">Metal-binding</keyword>
<dbReference type="PANTHER" id="PTHR11442:SF41">
    <property type="entry name" value="HEMOGLOBIN SUBUNIT ZETA"/>
    <property type="match status" value="1"/>
</dbReference>
<dbReference type="InterPro" id="IPR050056">
    <property type="entry name" value="Hemoglobin_oxygen_transport"/>
</dbReference>
<dbReference type="Gene3D" id="1.10.490.10">
    <property type="entry name" value="Globins"/>
    <property type="match status" value="1"/>
</dbReference>
<dbReference type="SUPFAM" id="SSF46458">
    <property type="entry name" value="Globin-like"/>
    <property type="match status" value="1"/>
</dbReference>
<dbReference type="GO" id="GO:0031720">
    <property type="term" value="F:haptoglobin binding"/>
    <property type="evidence" value="ECO:0007669"/>
    <property type="project" value="TreeGrafter"/>
</dbReference>
<dbReference type="GO" id="GO:0031838">
    <property type="term" value="C:haptoglobin-hemoglobin complex"/>
    <property type="evidence" value="ECO:0007669"/>
    <property type="project" value="TreeGrafter"/>
</dbReference>
<dbReference type="InterPro" id="IPR002338">
    <property type="entry name" value="Hemoglobin_a-typ"/>
</dbReference>
<dbReference type="GO" id="GO:0020037">
    <property type="term" value="F:heme binding"/>
    <property type="evidence" value="ECO:0007669"/>
    <property type="project" value="InterPro"/>
</dbReference>
<dbReference type="GO" id="GO:0005344">
    <property type="term" value="F:oxygen carrier activity"/>
    <property type="evidence" value="ECO:0007669"/>
    <property type="project" value="UniProtKB-KW"/>
</dbReference>
<dbReference type="InterPro" id="IPR000971">
    <property type="entry name" value="Globin"/>
</dbReference>
<dbReference type="InterPro" id="IPR012292">
    <property type="entry name" value="Globin/Proto"/>
</dbReference>
<keyword evidence="3 7" id="KW-0349">Heme</keyword>
<keyword evidence="2 7" id="KW-0813">Transport</keyword>
<feature type="domain" description="Globin" evidence="8">
    <location>
        <begin position="2"/>
        <end position="143"/>
    </location>
</feature>
<evidence type="ECO:0000256" key="3">
    <source>
        <dbReference type="ARBA" id="ARBA00022617"/>
    </source>
</evidence>
<reference evidence="9" key="1">
    <citation type="submission" date="2025-08" db="UniProtKB">
        <authorList>
            <consortium name="Ensembl"/>
        </authorList>
    </citation>
    <scope>IDENTIFICATION</scope>
</reference>
<accession>A0A8C6S4B4</accession>
<organism evidence="9 10">
    <name type="scientific">Neogobius melanostomus</name>
    <name type="common">round goby</name>
    <dbReference type="NCBI Taxonomy" id="47308"/>
    <lineage>
        <taxon>Eukaryota</taxon>
        <taxon>Metazoa</taxon>
        <taxon>Chordata</taxon>
        <taxon>Craniata</taxon>
        <taxon>Vertebrata</taxon>
        <taxon>Euteleostomi</taxon>
        <taxon>Actinopterygii</taxon>
        <taxon>Neopterygii</taxon>
        <taxon>Teleostei</taxon>
        <taxon>Neoteleostei</taxon>
        <taxon>Acanthomorphata</taxon>
        <taxon>Gobiaria</taxon>
        <taxon>Gobiiformes</taxon>
        <taxon>Gobioidei</taxon>
        <taxon>Gobiidae</taxon>
        <taxon>Benthophilinae</taxon>
        <taxon>Neogobiini</taxon>
        <taxon>Neogobius</taxon>
    </lineage>
</organism>
<dbReference type="PRINTS" id="PR00612">
    <property type="entry name" value="ALPHAHAEM"/>
</dbReference>
<evidence type="ECO:0000256" key="6">
    <source>
        <dbReference type="ARBA" id="ARBA00023004"/>
    </source>
</evidence>
<keyword evidence="4 7" id="KW-0561">Oxygen transport</keyword>
<dbReference type="Pfam" id="PF00042">
    <property type="entry name" value="Globin"/>
    <property type="match status" value="1"/>
</dbReference>
<dbReference type="GO" id="GO:0019825">
    <property type="term" value="F:oxygen binding"/>
    <property type="evidence" value="ECO:0007669"/>
    <property type="project" value="InterPro"/>
</dbReference>
<dbReference type="AlphaFoldDB" id="A0A8C6S4B4"/>
<dbReference type="Proteomes" id="UP000694523">
    <property type="component" value="Unplaced"/>
</dbReference>
<keyword evidence="6" id="KW-0408">Iron</keyword>
<sequence length="143" mass="15927">MSLTPKDKAAVRDLWKKISGASDVIGAETLGRLFACYPQTKIYFSHWTDVSYGSPQVKKHGKTILEGVGRAVASMDDMNKGLLELSETHAFKLKIDPTNFKLMAQCLMVVIAIMFPKDFTEEAHLATDKFLANLALALSEKYR</sequence>